<name>A0A8T7M5N6_9CHLR</name>
<comment type="subcellular location">
    <subcellularLocation>
        <location evidence="1">Cell membrane</location>
        <topology evidence="1">Multi-pass membrane protein</topology>
    </subcellularLocation>
</comment>
<feature type="transmembrane region" description="Helical" evidence="7">
    <location>
        <begin position="320"/>
        <end position="340"/>
    </location>
</feature>
<keyword evidence="5 7" id="KW-0472">Membrane</keyword>
<keyword evidence="4 7" id="KW-1133">Transmembrane helix</keyword>
<keyword evidence="2" id="KW-1003">Cell membrane</keyword>
<feature type="transmembrane region" description="Helical" evidence="7">
    <location>
        <begin position="198"/>
        <end position="215"/>
    </location>
</feature>
<feature type="transmembrane region" description="Helical" evidence="7">
    <location>
        <begin position="297"/>
        <end position="314"/>
    </location>
</feature>
<feature type="transmembrane region" description="Helical" evidence="7">
    <location>
        <begin position="174"/>
        <end position="192"/>
    </location>
</feature>
<dbReference type="AlphaFoldDB" id="A0A8T7M5N6"/>
<dbReference type="RefSeq" id="WP_341471195.1">
    <property type="nucleotide sequence ID" value="NZ_CP128400.1"/>
</dbReference>
<feature type="transmembrane region" description="Helical" evidence="7">
    <location>
        <begin position="145"/>
        <end position="162"/>
    </location>
</feature>
<gene>
    <name evidence="10" type="ORF">HXX08_16165</name>
    <name evidence="11" type="ORF">OZ401_002914</name>
</gene>
<reference evidence="11" key="2">
    <citation type="journal article" date="2024" name="Nature">
        <title>Anoxygenic phototroph of the Chloroflexota uses a type I reaction centre.</title>
        <authorList>
            <person name="Tsuji J.M."/>
            <person name="Shaw N.A."/>
            <person name="Nagashima S."/>
            <person name="Venkiteswaran J.J."/>
            <person name="Schiff S.L."/>
            <person name="Watanabe T."/>
            <person name="Fukui M."/>
            <person name="Hanada S."/>
            <person name="Tank M."/>
            <person name="Neufeld J.D."/>
        </authorList>
    </citation>
    <scope>NUCLEOTIDE SEQUENCE</scope>
    <source>
        <strain evidence="11">L227-S17</strain>
    </source>
</reference>
<dbReference type="GO" id="GO:0015744">
    <property type="term" value="P:succinate transport"/>
    <property type="evidence" value="ECO:0007669"/>
    <property type="project" value="TreeGrafter"/>
</dbReference>
<accession>A0A8T7M5N6</accession>
<evidence type="ECO:0000256" key="4">
    <source>
        <dbReference type="ARBA" id="ARBA00022989"/>
    </source>
</evidence>
<dbReference type="Pfam" id="PF06738">
    <property type="entry name" value="ThrE"/>
    <property type="match status" value="1"/>
</dbReference>
<feature type="domain" description="Threonine/serine exporter-like N-terminal" evidence="8">
    <location>
        <begin position="13"/>
        <end position="251"/>
    </location>
</feature>
<evidence type="ECO:0000256" key="1">
    <source>
        <dbReference type="ARBA" id="ARBA00004651"/>
    </source>
</evidence>
<dbReference type="EMBL" id="CP128400">
    <property type="protein sequence ID" value="WJW69306.1"/>
    <property type="molecule type" value="Genomic_DNA"/>
</dbReference>
<feature type="transmembrane region" description="Helical" evidence="7">
    <location>
        <begin position="120"/>
        <end position="139"/>
    </location>
</feature>
<dbReference type="Proteomes" id="UP000521676">
    <property type="component" value="Unassembled WGS sequence"/>
</dbReference>
<dbReference type="GO" id="GO:0022857">
    <property type="term" value="F:transmembrane transporter activity"/>
    <property type="evidence" value="ECO:0007669"/>
    <property type="project" value="InterPro"/>
</dbReference>
<evidence type="ECO:0000313" key="10">
    <source>
        <dbReference type="EMBL" id="NWJ47394.1"/>
    </source>
</evidence>
<comment type="similarity">
    <text evidence="6">Belongs to the ThrE exporter (TC 2.A.79) family.</text>
</comment>
<feature type="transmembrane region" description="Helical" evidence="7">
    <location>
        <begin position="380"/>
        <end position="408"/>
    </location>
</feature>
<evidence type="ECO:0000256" key="5">
    <source>
        <dbReference type="ARBA" id="ARBA00023136"/>
    </source>
</evidence>
<dbReference type="PANTHER" id="PTHR34390:SF2">
    <property type="entry name" value="SUCCINATE TRANSPORTER SUBUNIT YJJP-RELATED"/>
    <property type="match status" value="1"/>
</dbReference>
<sequence>MDESDLKKGLLTATLAGEIMLSNGAETSRVEETVSILLRSFGIPYSNCLVTPTGMYISVDVDEVTTPFTLVRRVHKRIFNFSKIAAVNDLSRRAVQGSLTVGEIFTALEKVNTQDKLYPFWLWLLSGAGAASGGTLLLGGGALDAAVAFAGTLLVMFLTKLLERSQYPDIFIELFGAALATAFALAIAASGLPVGTTLVIAGCILRLVPGAALLASVQDGIAGDLLSSVARGLEAFLKGAAVASGVGAALSAATALGFSRPVNLKPDEAWQIPIQVVAAFLASIFFGISIDLPHRNIALAGIAGALCWLTHLSLQKLGVTELISAFIAAALVGTLSWGFARGQHSPVTLYILPGVLPLLPGLTIFDGMSALTQNDTLQGLFLLFKAIFIGGAIGVGVALSNSIAPAIWRKPTFVKRKSKT</sequence>
<evidence type="ECO:0000259" key="9">
    <source>
        <dbReference type="Pfam" id="PF12821"/>
    </source>
</evidence>
<feature type="transmembrane region" description="Helical" evidence="7">
    <location>
        <begin position="347"/>
        <end position="368"/>
    </location>
</feature>
<protein>
    <submittedName>
        <fullName evidence="10">Threonine/serine exporter family protein</fullName>
    </submittedName>
</protein>
<feature type="transmembrane region" description="Helical" evidence="7">
    <location>
        <begin position="270"/>
        <end position="290"/>
    </location>
</feature>
<dbReference type="PANTHER" id="PTHR34390">
    <property type="entry name" value="UPF0442 PROTEIN YJJB-RELATED"/>
    <property type="match status" value="1"/>
</dbReference>
<organism evidence="10 12">
    <name type="scientific">Candidatus Chlorohelix allophototropha</name>
    <dbReference type="NCBI Taxonomy" id="3003348"/>
    <lineage>
        <taxon>Bacteria</taxon>
        <taxon>Bacillati</taxon>
        <taxon>Chloroflexota</taxon>
        <taxon>Chloroflexia</taxon>
        <taxon>Candidatus Chloroheliales</taxon>
        <taxon>Candidatus Chloroheliaceae</taxon>
        <taxon>Candidatus Chlorohelix</taxon>
    </lineage>
</organism>
<dbReference type="EMBL" id="JACATZ010000003">
    <property type="protein sequence ID" value="NWJ47394.1"/>
    <property type="molecule type" value="Genomic_DNA"/>
</dbReference>
<dbReference type="Proteomes" id="UP001431572">
    <property type="component" value="Chromosome 2"/>
</dbReference>
<feature type="domain" description="Threonine/Serine exporter ThrE" evidence="9">
    <location>
        <begin position="275"/>
        <end position="403"/>
    </location>
</feature>
<evidence type="ECO:0000256" key="2">
    <source>
        <dbReference type="ARBA" id="ARBA00022475"/>
    </source>
</evidence>
<reference evidence="10 12" key="1">
    <citation type="submission" date="2020-06" db="EMBL/GenBank/DDBJ databases">
        <title>Anoxygenic phototrophic Chloroflexota member uses a Type I reaction center.</title>
        <authorList>
            <person name="Tsuji J.M."/>
            <person name="Shaw N.A."/>
            <person name="Nagashima S."/>
            <person name="Venkiteswaran J."/>
            <person name="Schiff S.L."/>
            <person name="Hanada S."/>
            <person name="Tank M."/>
            <person name="Neufeld J.D."/>
        </authorList>
    </citation>
    <scope>NUCLEOTIDE SEQUENCE [LARGE SCALE GENOMIC DNA]</scope>
    <source>
        <strain evidence="10">L227-S17</strain>
    </source>
</reference>
<evidence type="ECO:0000259" key="8">
    <source>
        <dbReference type="Pfam" id="PF06738"/>
    </source>
</evidence>
<evidence type="ECO:0000313" key="11">
    <source>
        <dbReference type="EMBL" id="WJW69306.1"/>
    </source>
</evidence>
<evidence type="ECO:0000313" key="12">
    <source>
        <dbReference type="Proteomes" id="UP000521676"/>
    </source>
</evidence>
<dbReference type="InterPro" id="IPR024528">
    <property type="entry name" value="ThrE_2"/>
</dbReference>
<evidence type="ECO:0000256" key="6">
    <source>
        <dbReference type="ARBA" id="ARBA00034125"/>
    </source>
</evidence>
<dbReference type="InterPro" id="IPR010619">
    <property type="entry name" value="ThrE-like_N"/>
</dbReference>
<feature type="transmembrane region" description="Helical" evidence="7">
    <location>
        <begin position="236"/>
        <end position="258"/>
    </location>
</feature>
<proteinExistence type="inferred from homology"/>
<dbReference type="Pfam" id="PF12821">
    <property type="entry name" value="ThrE_2"/>
    <property type="match status" value="1"/>
</dbReference>
<evidence type="ECO:0000256" key="3">
    <source>
        <dbReference type="ARBA" id="ARBA00022692"/>
    </source>
</evidence>
<dbReference type="InterPro" id="IPR050539">
    <property type="entry name" value="ThrE_Dicarb/AminoAcid_Exp"/>
</dbReference>
<evidence type="ECO:0000256" key="7">
    <source>
        <dbReference type="SAM" id="Phobius"/>
    </source>
</evidence>
<keyword evidence="13" id="KW-1185">Reference proteome</keyword>
<keyword evidence="3 7" id="KW-0812">Transmembrane</keyword>
<evidence type="ECO:0000313" key="13">
    <source>
        <dbReference type="Proteomes" id="UP001431572"/>
    </source>
</evidence>
<dbReference type="GO" id="GO:0005886">
    <property type="term" value="C:plasma membrane"/>
    <property type="evidence" value="ECO:0007669"/>
    <property type="project" value="UniProtKB-SubCell"/>
</dbReference>